<proteinExistence type="predicted"/>
<dbReference type="AlphaFoldDB" id="A0A6G6Y942"/>
<feature type="transmembrane region" description="Helical" evidence="1">
    <location>
        <begin position="30"/>
        <end position="51"/>
    </location>
</feature>
<name>A0A6G6Y942_9SPHN</name>
<evidence type="ECO:0000313" key="2">
    <source>
        <dbReference type="EMBL" id="QIG81430.1"/>
    </source>
</evidence>
<keyword evidence="1" id="KW-0812">Transmembrane</keyword>
<gene>
    <name evidence="2" type="ORF">G5C33_17635</name>
</gene>
<organism evidence="2 3">
    <name type="scientific">Stakelama tenebrarum</name>
    <dbReference type="NCBI Taxonomy" id="2711215"/>
    <lineage>
        <taxon>Bacteria</taxon>
        <taxon>Pseudomonadati</taxon>
        <taxon>Pseudomonadota</taxon>
        <taxon>Alphaproteobacteria</taxon>
        <taxon>Sphingomonadales</taxon>
        <taxon>Sphingomonadaceae</taxon>
        <taxon>Stakelama</taxon>
    </lineage>
</organism>
<accession>A0A6G6Y942</accession>
<dbReference type="Proteomes" id="UP000501568">
    <property type="component" value="Chromosome"/>
</dbReference>
<keyword evidence="1" id="KW-0472">Membrane</keyword>
<evidence type="ECO:0000313" key="3">
    <source>
        <dbReference type="Proteomes" id="UP000501568"/>
    </source>
</evidence>
<evidence type="ECO:0000256" key="1">
    <source>
        <dbReference type="SAM" id="Phobius"/>
    </source>
</evidence>
<protein>
    <submittedName>
        <fullName evidence="2">Uncharacterized protein</fullName>
    </submittedName>
</protein>
<dbReference type="EMBL" id="CP049109">
    <property type="protein sequence ID" value="QIG81430.1"/>
    <property type="molecule type" value="Genomic_DNA"/>
</dbReference>
<reference evidence="2 3" key="1">
    <citation type="submission" date="2020-02" db="EMBL/GenBank/DDBJ databases">
        <authorList>
            <person name="Zheng R.K."/>
            <person name="Sun C.M."/>
        </authorList>
    </citation>
    <scope>NUCLEOTIDE SEQUENCE [LARGE SCALE GENOMIC DNA]</scope>
    <source>
        <strain evidence="3">zrk23</strain>
    </source>
</reference>
<keyword evidence="3" id="KW-1185">Reference proteome</keyword>
<dbReference type="RefSeq" id="WP_165328356.1">
    <property type="nucleotide sequence ID" value="NZ_CP049109.1"/>
</dbReference>
<dbReference type="KEGG" id="spzr:G5C33_17635"/>
<sequence length="61" mass="6126">MAAIGCFVPVFLMLGGVVLGALLGGAQGALWGGVAGVVLGSAVPAITFYSLSKARKHRGRR</sequence>
<keyword evidence="1" id="KW-1133">Transmembrane helix</keyword>